<reference evidence="1" key="2">
    <citation type="journal article" date="2015" name="Fish Shellfish Immunol.">
        <title>Early steps in the European eel (Anguilla anguilla)-Vibrio vulnificus interaction in the gills: Role of the RtxA13 toxin.</title>
        <authorList>
            <person name="Callol A."/>
            <person name="Pajuelo D."/>
            <person name="Ebbesson L."/>
            <person name="Teles M."/>
            <person name="MacKenzie S."/>
            <person name="Amaro C."/>
        </authorList>
    </citation>
    <scope>NUCLEOTIDE SEQUENCE</scope>
</reference>
<sequence length="20" mass="2240">MSNCTCVPNRTQNALQNDQC</sequence>
<reference evidence="1" key="1">
    <citation type="submission" date="2014-11" db="EMBL/GenBank/DDBJ databases">
        <authorList>
            <person name="Amaro Gonzalez C."/>
        </authorList>
    </citation>
    <scope>NUCLEOTIDE SEQUENCE</scope>
</reference>
<organism evidence="1">
    <name type="scientific">Anguilla anguilla</name>
    <name type="common">European freshwater eel</name>
    <name type="synonym">Muraena anguilla</name>
    <dbReference type="NCBI Taxonomy" id="7936"/>
    <lineage>
        <taxon>Eukaryota</taxon>
        <taxon>Metazoa</taxon>
        <taxon>Chordata</taxon>
        <taxon>Craniata</taxon>
        <taxon>Vertebrata</taxon>
        <taxon>Euteleostomi</taxon>
        <taxon>Actinopterygii</taxon>
        <taxon>Neopterygii</taxon>
        <taxon>Teleostei</taxon>
        <taxon>Anguilliformes</taxon>
        <taxon>Anguillidae</taxon>
        <taxon>Anguilla</taxon>
    </lineage>
</organism>
<evidence type="ECO:0000313" key="1">
    <source>
        <dbReference type="EMBL" id="JAH86987.1"/>
    </source>
</evidence>
<dbReference type="AlphaFoldDB" id="A0A0E9W9G9"/>
<name>A0A0E9W9G9_ANGAN</name>
<protein>
    <submittedName>
        <fullName evidence="1">Uncharacterized protein</fullName>
    </submittedName>
</protein>
<proteinExistence type="predicted"/>
<accession>A0A0E9W9G9</accession>
<dbReference type="EMBL" id="GBXM01021590">
    <property type="protein sequence ID" value="JAH86987.1"/>
    <property type="molecule type" value="Transcribed_RNA"/>
</dbReference>